<evidence type="ECO:0000259" key="12">
    <source>
        <dbReference type="PROSITE" id="PS50262"/>
    </source>
</evidence>
<feature type="transmembrane region" description="Helical" evidence="11">
    <location>
        <begin position="68"/>
        <end position="89"/>
    </location>
</feature>
<keyword evidence="13" id="KW-1185">Reference proteome</keyword>
<feature type="transmembrane region" description="Helical" evidence="11">
    <location>
        <begin position="109"/>
        <end position="129"/>
    </location>
</feature>
<sequence length="305" mass="34469">MELIVSDIVLLVISGLVVLANGFVCGLVITRKKLRTYTNGFVVSLAVSDILSGGIFMPTSVLIPESRINGHIAMVVIASSTLNLSAVAFERYLAVVRPLAYKITIQNSFIRLVCAVWSVATVMSILPVIWDAKSNLLVHKIYLSCAVVLFLVVPLIFIFFVYSFIFMRLRRHGRILRNLQATRTRLDEARRSRRESKTVKLFFTILAVFGACWIPVIYMTFVVVAERFDLIPLYLPVVSHFSIMVSSFVNPFLYTFMKQDFRQEVTSLFFCKLFRRDSGESREATGSIVLYTKACTPYGGNEENV</sequence>
<keyword evidence="8" id="KW-0325">Glycoprotein</keyword>
<feature type="transmembrane region" description="Helical" evidence="11">
    <location>
        <begin position="231"/>
        <end position="253"/>
    </location>
</feature>
<evidence type="ECO:0000256" key="2">
    <source>
        <dbReference type="ARBA" id="ARBA00022475"/>
    </source>
</evidence>
<feature type="transmembrane region" description="Helical" evidence="11">
    <location>
        <begin position="6"/>
        <end position="29"/>
    </location>
</feature>
<dbReference type="SUPFAM" id="SSF81321">
    <property type="entry name" value="Family A G protein-coupled receptor-like"/>
    <property type="match status" value="1"/>
</dbReference>
<dbReference type="PRINTS" id="PR00237">
    <property type="entry name" value="GPCRRHODOPSN"/>
</dbReference>
<keyword evidence="2" id="KW-1003">Cell membrane</keyword>
<dbReference type="KEGG" id="aten:116293588"/>
<dbReference type="GO" id="GO:0005886">
    <property type="term" value="C:plasma membrane"/>
    <property type="evidence" value="ECO:0007669"/>
    <property type="project" value="UniProtKB-SubCell"/>
</dbReference>
<dbReference type="InterPro" id="IPR017452">
    <property type="entry name" value="GPCR_Rhodpsn_7TM"/>
</dbReference>
<evidence type="ECO:0000256" key="6">
    <source>
        <dbReference type="ARBA" id="ARBA00023136"/>
    </source>
</evidence>
<evidence type="ECO:0000256" key="1">
    <source>
        <dbReference type="ARBA" id="ARBA00004651"/>
    </source>
</evidence>
<gene>
    <name evidence="14" type="primary">LOC116293588</name>
</gene>
<evidence type="ECO:0000256" key="7">
    <source>
        <dbReference type="ARBA" id="ARBA00023170"/>
    </source>
</evidence>
<dbReference type="FunCoup" id="A0A6P8HWD8">
    <property type="interactions" value="718"/>
</dbReference>
<dbReference type="RefSeq" id="XP_031556892.1">
    <property type="nucleotide sequence ID" value="XM_031701032.1"/>
</dbReference>
<evidence type="ECO:0000256" key="4">
    <source>
        <dbReference type="ARBA" id="ARBA00022989"/>
    </source>
</evidence>
<evidence type="ECO:0000313" key="14">
    <source>
        <dbReference type="RefSeq" id="XP_031556892.1"/>
    </source>
</evidence>
<feature type="transmembrane region" description="Helical" evidence="11">
    <location>
        <begin position="41"/>
        <end position="62"/>
    </location>
</feature>
<evidence type="ECO:0000256" key="9">
    <source>
        <dbReference type="ARBA" id="ARBA00023224"/>
    </source>
</evidence>
<keyword evidence="5 10" id="KW-0297">G-protein coupled receptor</keyword>
<dbReference type="PROSITE" id="PS50262">
    <property type="entry name" value="G_PROTEIN_RECEP_F1_2"/>
    <property type="match status" value="1"/>
</dbReference>
<keyword evidence="9 10" id="KW-0807">Transducer</keyword>
<feature type="transmembrane region" description="Helical" evidence="11">
    <location>
        <begin position="201"/>
        <end position="225"/>
    </location>
</feature>
<dbReference type="PANTHER" id="PTHR24246:SF27">
    <property type="entry name" value="ADENOSINE RECEPTOR, ISOFORM A"/>
    <property type="match status" value="1"/>
</dbReference>
<dbReference type="Gene3D" id="1.20.1070.10">
    <property type="entry name" value="Rhodopsin 7-helix transmembrane proteins"/>
    <property type="match status" value="1"/>
</dbReference>
<dbReference type="PANTHER" id="PTHR24246">
    <property type="entry name" value="OLFACTORY RECEPTOR AND ADENOSINE RECEPTOR"/>
    <property type="match status" value="1"/>
</dbReference>
<dbReference type="Proteomes" id="UP000515163">
    <property type="component" value="Unplaced"/>
</dbReference>
<dbReference type="CDD" id="cd00637">
    <property type="entry name" value="7tm_classA_rhodopsin-like"/>
    <property type="match status" value="1"/>
</dbReference>
<proteinExistence type="inferred from homology"/>
<organism evidence="13 14">
    <name type="scientific">Actinia tenebrosa</name>
    <name type="common">Australian red waratah sea anemone</name>
    <dbReference type="NCBI Taxonomy" id="6105"/>
    <lineage>
        <taxon>Eukaryota</taxon>
        <taxon>Metazoa</taxon>
        <taxon>Cnidaria</taxon>
        <taxon>Anthozoa</taxon>
        <taxon>Hexacorallia</taxon>
        <taxon>Actiniaria</taxon>
        <taxon>Actiniidae</taxon>
        <taxon>Actinia</taxon>
    </lineage>
</organism>
<comment type="similarity">
    <text evidence="10">Belongs to the G-protein coupled receptor 1 family.</text>
</comment>
<keyword evidence="6 11" id="KW-0472">Membrane</keyword>
<dbReference type="GO" id="GO:0004930">
    <property type="term" value="F:G protein-coupled receptor activity"/>
    <property type="evidence" value="ECO:0007669"/>
    <property type="project" value="UniProtKB-KW"/>
</dbReference>
<evidence type="ECO:0000256" key="11">
    <source>
        <dbReference type="SAM" id="Phobius"/>
    </source>
</evidence>
<evidence type="ECO:0000256" key="3">
    <source>
        <dbReference type="ARBA" id="ARBA00022692"/>
    </source>
</evidence>
<comment type="subcellular location">
    <subcellularLocation>
        <location evidence="1">Cell membrane</location>
        <topology evidence="1">Multi-pass membrane protein</topology>
    </subcellularLocation>
</comment>
<dbReference type="InParanoid" id="A0A6P8HWD8"/>
<evidence type="ECO:0000256" key="5">
    <source>
        <dbReference type="ARBA" id="ARBA00023040"/>
    </source>
</evidence>
<dbReference type="GeneID" id="116293588"/>
<feature type="transmembrane region" description="Helical" evidence="11">
    <location>
        <begin position="141"/>
        <end position="167"/>
    </location>
</feature>
<dbReference type="Pfam" id="PF00001">
    <property type="entry name" value="7tm_1"/>
    <property type="match status" value="1"/>
</dbReference>
<accession>A0A6P8HWD8</accession>
<dbReference type="OrthoDB" id="5966748at2759"/>
<feature type="domain" description="G-protein coupled receptors family 1 profile" evidence="12">
    <location>
        <begin position="20"/>
        <end position="254"/>
    </location>
</feature>
<evidence type="ECO:0000313" key="13">
    <source>
        <dbReference type="Proteomes" id="UP000515163"/>
    </source>
</evidence>
<keyword evidence="4 11" id="KW-1133">Transmembrane helix</keyword>
<protein>
    <submittedName>
        <fullName evidence="14">Neuromedin-U receptor 1-like</fullName>
    </submittedName>
</protein>
<keyword evidence="3 10" id="KW-0812">Transmembrane</keyword>
<name>A0A6P8HWD8_ACTTE</name>
<keyword evidence="7 10" id="KW-0675">Receptor</keyword>
<evidence type="ECO:0000256" key="10">
    <source>
        <dbReference type="RuleBase" id="RU000688"/>
    </source>
</evidence>
<dbReference type="InterPro" id="IPR000276">
    <property type="entry name" value="GPCR_Rhodpsn"/>
</dbReference>
<evidence type="ECO:0000256" key="8">
    <source>
        <dbReference type="ARBA" id="ARBA00023180"/>
    </source>
</evidence>
<dbReference type="PROSITE" id="PS00237">
    <property type="entry name" value="G_PROTEIN_RECEP_F1_1"/>
    <property type="match status" value="1"/>
</dbReference>
<dbReference type="AlphaFoldDB" id="A0A6P8HWD8"/>
<reference evidence="14" key="1">
    <citation type="submission" date="2025-08" db="UniProtKB">
        <authorList>
            <consortium name="RefSeq"/>
        </authorList>
    </citation>
    <scope>IDENTIFICATION</scope>
    <source>
        <tissue evidence="14">Tentacle</tissue>
    </source>
</reference>